<keyword evidence="11" id="KW-1185">Reference proteome</keyword>
<keyword evidence="3" id="KW-0813">Transport</keyword>
<proteinExistence type="inferred from homology"/>
<dbReference type="SUPFAM" id="SSF81531">
    <property type="entry name" value="Non-heme 11 kDa protein of cytochrome bc1 complex (Ubiquinol-cytochrome c reductase)"/>
    <property type="match status" value="1"/>
</dbReference>
<dbReference type="Gene3D" id="1.10.287.20">
    <property type="entry name" value="Ubiquinol-cytochrome C reductase hinge domain"/>
    <property type="match status" value="1"/>
</dbReference>
<keyword evidence="5" id="KW-0999">Mitochondrion inner membrane</keyword>
<dbReference type="GO" id="GO:0006122">
    <property type="term" value="P:mitochondrial electron transport, ubiquinol to cytochrome c"/>
    <property type="evidence" value="ECO:0007669"/>
    <property type="project" value="InterPro"/>
</dbReference>
<dbReference type="Ensembl" id="ENSPSMT00000017363.1">
    <property type="protein sequence ID" value="ENSPSMP00000014955.1"/>
    <property type="gene ID" value="ENSPSMG00000010699.1"/>
</dbReference>
<protein>
    <recommendedName>
        <fullName evidence="9">Ubiquinol-cytochrome C reductase hinge domain-containing protein</fullName>
    </recommendedName>
</protein>
<dbReference type="PANTHER" id="PTHR15336:SF0">
    <property type="entry name" value="CYTOCHROME B-C1 COMPLEX SUBUNIT 6, MITOCHONDRIAL"/>
    <property type="match status" value="1"/>
</dbReference>
<keyword evidence="7" id="KW-0496">Mitochondrion</keyword>
<evidence type="ECO:0000313" key="11">
    <source>
        <dbReference type="Proteomes" id="UP000694414"/>
    </source>
</evidence>
<evidence type="ECO:0000256" key="6">
    <source>
        <dbReference type="ARBA" id="ARBA00022982"/>
    </source>
</evidence>
<dbReference type="InterPro" id="IPR023184">
    <property type="entry name" value="Ubol_cytC_Rdtase_hinge_dom"/>
</dbReference>
<dbReference type="GeneTree" id="ENSGT01000000216327"/>
<keyword evidence="4" id="KW-0679">Respiratory chain</keyword>
<evidence type="ECO:0000259" key="9">
    <source>
        <dbReference type="Pfam" id="PF02320"/>
    </source>
</evidence>
<name>A0A8C8Z8A2_PROSS</name>
<evidence type="ECO:0000256" key="4">
    <source>
        <dbReference type="ARBA" id="ARBA00022660"/>
    </source>
</evidence>
<keyword evidence="6" id="KW-0249">Electron transport</keyword>
<dbReference type="Pfam" id="PF02320">
    <property type="entry name" value="UCR_hinge"/>
    <property type="match status" value="1"/>
</dbReference>
<reference evidence="10" key="1">
    <citation type="submission" date="2025-08" db="UniProtKB">
        <authorList>
            <consortium name="Ensembl"/>
        </authorList>
    </citation>
    <scope>IDENTIFICATION</scope>
</reference>
<evidence type="ECO:0000313" key="10">
    <source>
        <dbReference type="Ensembl" id="ENSPSMP00000014955.1"/>
    </source>
</evidence>
<feature type="domain" description="Ubiquinol-cytochrome C reductase hinge" evidence="9">
    <location>
        <begin position="4"/>
        <end position="58"/>
    </location>
</feature>
<dbReference type="PANTHER" id="PTHR15336">
    <property type="entry name" value="UBIQUINOL-CYTOCHROME C REDUCTASE COMPLEX 7.8 KDA PROTEIN"/>
    <property type="match status" value="1"/>
</dbReference>
<evidence type="ECO:0000256" key="3">
    <source>
        <dbReference type="ARBA" id="ARBA00022448"/>
    </source>
</evidence>
<comment type="subcellular location">
    <subcellularLocation>
        <location evidence="1">Mitochondrion inner membrane</location>
        <topology evidence="1">Peripheral membrane protein</topology>
        <orientation evidence="1">Intermembrane side</orientation>
    </subcellularLocation>
</comment>
<keyword evidence="8" id="KW-0472">Membrane</keyword>
<dbReference type="AlphaFoldDB" id="A0A8C8Z8A2"/>
<sequence length="58" mass="6754">KRVCLERPLTSGVGDQLQLCDEHVSSRTQTQEDYTEEFFDFLHARGHCMAHKLFNSLK</sequence>
<evidence type="ECO:0000256" key="5">
    <source>
        <dbReference type="ARBA" id="ARBA00022792"/>
    </source>
</evidence>
<evidence type="ECO:0000256" key="8">
    <source>
        <dbReference type="ARBA" id="ARBA00023136"/>
    </source>
</evidence>
<evidence type="ECO:0000256" key="2">
    <source>
        <dbReference type="ARBA" id="ARBA00006498"/>
    </source>
</evidence>
<dbReference type="InterPro" id="IPR036811">
    <property type="entry name" value="Ubol_cytC_Rdtase_hinge_dom_sf"/>
</dbReference>
<comment type="similarity">
    <text evidence="2">Belongs to the UQCRH/QCR6 family.</text>
</comment>
<dbReference type="GO" id="GO:0005743">
    <property type="term" value="C:mitochondrial inner membrane"/>
    <property type="evidence" value="ECO:0007669"/>
    <property type="project" value="UniProtKB-SubCell"/>
</dbReference>
<evidence type="ECO:0000256" key="7">
    <source>
        <dbReference type="ARBA" id="ARBA00023128"/>
    </source>
</evidence>
<evidence type="ECO:0000256" key="1">
    <source>
        <dbReference type="ARBA" id="ARBA00004137"/>
    </source>
</evidence>
<dbReference type="Proteomes" id="UP000694414">
    <property type="component" value="Unplaced"/>
</dbReference>
<dbReference type="InterPro" id="IPR003422">
    <property type="entry name" value="Cyt_b-c1_6"/>
</dbReference>
<accession>A0A8C8Z8A2</accession>
<reference evidence="10" key="2">
    <citation type="submission" date="2025-09" db="UniProtKB">
        <authorList>
            <consortium name="Ensembl"/>
        </authorList>
    </citation>
    <scope>IDENTIFICATION</scope>
</reference>
<organism evidence="10 11">
    <name type="scientific">Prolemur simus</name>
    <name type="common">Greater bamboo lemur</name>
    <name type="synonym">Hapalemur simus</name>
    <dbReference type="NCBI Taxonomy" id="1328070"/>
    <lineage>
        <taxon>Eukaryota</taxon>
        <taxon>Metazoa</taxon>
        <taxon>Chordata</taxon>
        <taxon>Craniata</taxon>
        <taxon>Vertebrata</taxon>
        <taxon>Euteleostomi</taxon>
        <taxon>Mammalia</taxon>
        <taxon>Eutheria</taxon>
        <taxon>Euarchontoglires</taxon>
        <taxon>Primates</taxon>
        <taxon>Strepsirrhini</taxon>
        <taxon>Lemuriformes</taxon>
        <taxon>Lemuridae</taxon>
        <taxon>Prolemur</taxon>
    </lineage>
</organism>